<feature type="domain" description="Transcription factor CBF/NF-Y/archaeal histone" evidence="2">
    <location>
        <begin position="41"/>
        <end position="87"/>
    </location>
</feature>
<name>A0AAW1NUF1_9CHLO</name>
<dbReference type="SUPFAM" id="SSF47113">
    <property type="entry name" value="Histone-fold"/>
    <property type="match status" value="1"/>
</dbReference>
<dbReference type="InterPro" id="IPR022742">
    <property type="entry name" value="Hydrolase_4"/>
</dbReference>
<comment type="caution">
    <text evidence="4">The sequence shown here is derived from an EMBL/GenBank/DDBJ whole genome shotgun (WGS) entry which is preliminary data.</text>
</comment>
<sequence>MAAPPENTDLPRALVSTIIKNKLASLATDGPTTEADKAAKVNLNKDALLAFVESAKIFISYLTATANDICHESKRQIINVDDVFTALEDIEFQELVGPLKEAVEAFREESKEKNAKKAERTKKRKQEEAAQAEAEAEAQEATAAAEPNGNVVVPPRTLEGERPVGSSDQEQAFVEDAPIEPLPTTTSRESAPPAAFGTAGDELTRSFKVAAEARGISTEASQPVEWISYAPADEITSPAARTCLASLQRCPINVPEMGRTVQTAYLCTNGNEDADPILLLPGFDSSCLEMRELLPRLQAINAEAWAVDIAGWGFSDAGLASSSADNPIALGPAERRAHLHAFWREKVKRPMLVVGTSLGAASAVDFATTHPEAVRKLAIIDGQAFVDGLGPVAKLPPWLAGLGVQVLRSKWLRRSAGKQSYHDKGMATEEAMLIGRLHTWQPGWSNGMVSFIRSGGYSVASQVPRIQQETLVIWGREDQILDPKLAEQFKAAIPNCTLAYIEGKRGDMRAGLL</sequence>
<dbReference type="PANTHER" id="PTHR43689">
    <property type="entry name" value="HYDROLASE"/>
    <property type="match status" value="1"/>
</dbReference>
<dbReference type="PRINTS" id="PR00111">
    <property type="entry name" value="ABHYDROLASE"/>
</dbReference>
<evidence type="ECO:0000256" key="1">
    <source>
        <dbReference type="SAM" id="MobiDB-lite"/>
    </source>
</evidence>
<dbReference type="Pfam" id="PF12146">
    <property type="entry name" value="Hydrolase_4"/>
    <property type="match status" value="1"/>
</dbReference>
<protein>
    <submittedName>
        <fullName evidence="4">Uncharacterized protein</fullName>
    </submittedName>
</protein>
<dbReference type="InterPro" id="IPR003958">
    <property type="entry name" value="CBFA_NFYB_domain"/>
</dbReference>
<dbReference type="EMBL" id="JALJOQ010000092">
    <property type="protein sequence ID" value="KAK9799016.1"/>
    <property type="molecule type" value="Genomic_DNA"/>
</dbReference>
<dbReference type="InterPro" id="IPR000073">
    <property type="entry name" value="AB_hydrolase_1"/>
</dbReference>
<keyword evidence="5" id="KW-1185">Reference proteome</keyword>
<feature type="compositionally biased region" description="Basic and acidic residues" evidence="1">
    <location>
        <begin position="106"/>
        <end position="118"/>
    </location>
</feature>
<dbReference type="GO" id="GO:0046982">
    <property type="term" value="F:protein heterodimerization activity"/>
    <property type="evidence" value="ECO:0007669"/>
    <property type="project" value="InterPro"/>
</dbReference>
<dbReference type="Proteomes" id="UP001465755">
    <property type="component" value="Unassembled WGS sequence"/>
</dbReference>
<dbReference type="Gene3D" id="1.10.20.10">
    <property type="entry name" value="Histone, subunit A"/>
    <property type="match status" value="1"/>
</dbReference>
<dbReference type="SUPFAM" id="SSF53474">
    <property type="entry name" value="alpha/beta-Hydrolases"/>
    <property type="match status" value="1"/>
</dbReference>
<dbReference type="CDD" id="cd22928">
    <property type="entry name" value="HFD_POLE3_DPB4"/>
    <property type="match status" value="1"/>
</dbReference>
<evidence type="ECO:0000313" key="4">
    <source>
        <dbReference type="EMBL" id="KAK9799016.1"/>
    </source>
</evidence>
<accession>A0AAW1NUF1</accession>
<evidence type="ECO:0000259" key="3">
    <source>
        <dbReference type="Pfam" id="PF12146"/>
    </source>
</evidence>
<feature type="compositionally biased region" description="Low complexity" evidence="1">
    <location>
        <begin position="129"/>
        <end position="146"/>
    </location>
</feature>
<gene>
    <name evidence="4" type="ORF">WJX73_006244</name>
</gene>
<evidence type="ECO:0000259" key="2">
    <source>
        <dbReference type="Pfam" id="PF00808"/>
    </source>
</evidence>
<reference evidence="4 5" key="1">
    <citation type="journal article" date="2024" name="Nat. Commun.">
        <title>Phylogenomics reveals the evolutionary origins of lichenization in chlorophyte algae.</title>
        <authorList>
            <person name="Puginier C."/>
            <person name="Libourel C."/>
            <person name="Otte J."/>
            <person name="Skaloud P."/>
            <person name="Haon M."/>
            <person name="Grisel S."/>
            <person name="Petersen M."/>
            <person name="Berrin J.G."/>
            <person name="Delaux P.M."/>
            <person name="Dal Grande F."/>
            <person name="Keller J."/>
        </authorList>
    </citation>
    <scope>NUCLEOTIDE SEQUENCE [LARGE SCALE GENOMIC DNA]</scope>
    <source>
        <strain evidence="4 5">SAG 2036</strain>
    </source>
</reference>
<dbReference type="InterPro" id="IPR009072">
    <property type="entry name" value="Histone-fold"/>
</dbReference>
<organism evidence="4 5">
    <name type="scientific">Symbiochloris irregularis</name>
    <dbReference type="NCBI Taxonomy" id="706552"/>
    <lineage>
        <taxon>Eukaryota</taxon>
        <taxon>Viridiplantae</taxon>
        <taxon>Chlorophyta</taxon>
        <taxon>core chlorophytes</taxon>
        <taxon>Trebouxiophyceae</taxon>
        <taxon>Trebouxiales</taxon>
        <taxon>Trebouxiaceae</taxon>
        <taxon>Symbiochloris</taxon>
    </lineage>
</organism>
<dbReference type="Pfam" id="PF00808">
    <property type="entry name" value="CBFD_NFYB_HMF"/>
    <property type="match status" value="1"/>
</dbReference>
<dbReference type="PANTHER" id="PTHR43689:SF8">
    <property type="entry name" value="ALPHA_BETA-HYDROLASES SUPERFAMILY PROTEIN"/>
    <property type="match status" value="1"/>
</dbReference>
<proteinExistence type="predicted"/>
<feature type="domain" description="Serine aminopeptidase S33" evidence="3">
    <location>
        <begin position="277"/>
        <end position="504"/>
    </location>
</feature>
<dbReference type="AlphaFoldDB" id="A0AAW1NUF1"/>
<dbReference type="InterPro" id="IPR029058">
    <property type="entry name" value="AB_hydrolase_fold"/>
</dbReference>
<evidence type="ECO:0000313" key="5">
    <source>
        <dbReference type="Proteomes" id="UP001465755"/>
    </source>
</evidence>
<feature type="region of interest" description="Disordered" evidence="1">
    <location>
        <begin position="106"/>
        <end position="173"/>
    </location>
</feature>
<dbReference type="Gene3D" id="3.40.50.1820">
    <property type="entry name" value="alpha/beta hydrolase"/>
    <property type="match status" value="1"/>
</dbReference>